<dbReference type="AlphaFoldDB" id="A0A3M0GFU1"/>
<evidence type="ECO:0000313" key="1">
    <source>
        <dbReference type="EMBL" id="RMB60473.1"/>
    </source>
</evidence>
<dbReference type="EMBL" id="REFV01000005">
    <property type="protein sequence ID" value="RMB60473.1"/>
    <property type="molecule type" value="Genomic_DNA"/>
</dbReference>
<dbReference type="Proteomes" id="UP000281985">
    <property type="component" value="Unassembled WGS sequence"/>
</dbReference>
<organism evidence="1 2">
    <name type="scientific">Dokdonia sinensis</name>
    <dbReference type="NCBI Taxonomy" id="2479847"/>
    <lineage>
        <taxon>Bacteria</taxon>
        <taxon>Pseudomonadati</taxon>
        <taxon>Bacteroidota</taxon>
        <taxon>Flavobacteriia</taxon>
        <taxon>Flavobacteriales</taxon>
        <taxon>Flavobacteriaceae</taxon>
        <taxon>Dokdonia</taxon>
    </lineage>
</organism>
<dbReference type="RefSeq" id="WP_121916877.1">
    <property type="nucleotide sequence ID" value="NZ_REFV01000005.1"/>
</dbReference>
<reference evidence="1 2" key="1">
    <citation type="submission" date="2018-10" db="EMBL/GenBank/DDBJ databases">
        <title>Dokdonia luteus sp. nov., isolated from sea water.</title>
        <authorList>
            <person name="Zhou L.Y."/>
            <person name="Du Z.J."/>
        </authorList>
    </citation>
    <scope>NUCLEOTIDE SEQUENCE [LARGE SCALE GENOMIC DNA]</scope>
    <source>
        <strain evidence="1 2">SH27</strain>
    </source>
</reference>
<dbReference type="OrthoDB" id="2462219at2"/>
<gene>
    <name evidence="1" type="ORF">EAX61_06530</name>
</gene>
<evidence type="ECO:0000313" key="2">
    <source>
        <dbReference type="Proteomes" id="UP000281985"/>
    </source>
</evidence>
<comment type="caution">
    <text evidence="1">The sequence shown here is derived from an EMBL/GenBank/DDBJ whole genome shotgun (WGS) entry which is preliminary data.</text>
</comment>
<accession>A0A3M0GFU1</accession>
<proteinExistence type="predicted"/>
<keyword evidence="2" id="KW-1185">Reference proteome</keyword>
<protein>
    <recommendedName>
        <fullName evidence="3">Asparagine synthetase domain-containing protein</fullName>
    </recommendedName>
</protein>
<sequence length="477" mass="55182">MIFKQQFILTKRLIVVPENCTSIPVRDYELVYHDTLSFNKISFGKTSIYLLGDVFDYRNPKFTNADILNGFVDISSKEELFKHLDPYCGAYILIYDDGSDFIILNDCSGQREIFYDVDFSQMGAQVGLLENLEEVDYSAHLYYGTALFNKKRLYIGETTPNPNVKHLRPNHYLDILNKEVIRFFPRDDNFREDLETLAHTGATMLKGFIEAIGHRFSLVIPLTGGMDSRMLFVASLDMDATYYISQHESDKDDYYDLVVAQQVADVYDKPLHIIKDGKTSCTFLEEPQGLDFPRDVSFPTIAIGKAVINGNVSEVARNHFKYHKPVTGKKLALLNGFEDNSFVISQYDEWITTNKSIIKNKGFHLLDFFYWEENMMNWASKGKTETRALDVFMFSPFNSRGLLKLLLATDRNKRDTANNVVHAKILNVLSEHNKELKKIPLNPDFERKRARVLWKLGLFKAFDAIRMELRLLKRKLR</sequence>
<name>A0A3M0GFU1_9FLAO</name>
<evidence type="ECO:0008006" key="3">
    <source>
        <dbReference type="Google" id="ProtNLM"/>
    </source>
</evidence>